<dbReference type="Proteomes" id="UP001501867">
    <property type="component" value="Unassembled WGS sequence"/>
</dbReference>
<dbReference type="InterPro" id="IPR024465">
    <property type="entry name" value="DUF2399"/>
</dbReference>
<proteinExistence type="predicted"/>
<dbReference type="Pfam" id="PF09664">
    <property type="entry name" value="DUF2399"/>
    <property type="match status" value="1"/>
</dbReference>
<comment type="caution">
    <text evidence="3">The sequence shown here is derived from an EMBL/GenBank/DDBJ whole genome shotgun (WGS) entry which is preliminary data.</text>
</comment>
<dbReference type="NCBIfam" id="TIGR02679">
    <property type="entry name" value="TIGR02679 family protein"/>
    <property type="match status" value="1"/>
</dbReference>
<dbReference type="InterPro" id="IPR013495">
    <property type="entry name" value="CHP02679"/>
</dbReference>
<accession>A0ABN0VMJ8</accession>
<evidence type="ECO:0000259" key="1">
    <source>
        <dbReference type="Pfam" id="PF09664"/>
    </source>
</evidence>
<evidence type="ECO:0000313" key="3">
    <source>
        <dbReference type="EMBL" id="GAA0311732.1"/>
    </source>
</evidence>
<evidence type="ECO:0000313" key="4">
    <source>
        <dbReference type="Proteomes" id="UP001501867"/>
    </source>
</evidence>
<protein>
    <recommendedName>
        <fullName evidence="5">TIGR02679 family protein</fullName>
    </recommendedName>
</protein>
<gene>
    <name evidence="3" type="ORF">GCM10010302_58160</name>
</gene>
<name>A0ABN0VMJ8_9ACTN</name>
<keyword evidence="4" id="KW-1185">Reference proteome</keyword>
<dbReference type="Pfam" id="PF11796">
    <property type="entry name" value="DUF3323"/>
    <property type="match status" value="1"/>
</dbReference>
<sequence>MELTTGSERVPVDTVRLRSLLGAPELAWLVERVRRRLAAEEPLTGAVTLTRPTPDQRRGAERLLGRAPGGGRSLTVRLEAVDAVLRRSGISEDGLAAAVTALTGPVTLLGPARRAEEEAWRDAFAPIDELSEEIPRLAPWAVRLRGDGLVRRLAGNPAAARNLLLQAVTVLRALPADPAVSLPAFAARFLDSSHALDDGTPLATVTLSGLRAMTGFPDGSGAQWRRDAWASAGLLRDELSSTVLVLNMRGTPALDWMADAGEPSVLTLRQLLRRPPDSTTGVIHVCENPAVIAAAADAHGRDCSPLVCLQGQPSAAALALLRRLHEGGAKVRYHGDFDWGGLRIASALLRRVPWRPWRFTAADYRAAALTAPAGPPLIGRPAETPWDPELSAALVEFGVRVEEETVLDHLLTDLV</sequence>
<dbReference type="RefSeq" id="WP_344166132.1">
    <property type="nucleotide sequence ID" value="NZ_BAAABV010000024.1"/>
</dbReference>
<feature type="domain" description="DUF2399" evidence="1">
    <location>
        <begin position="265"/>
        <end position="414"/>
    </location>
</feature>
<organism evidence="3 4">
    <name type="scientific">Streptomyces polychromogenes</name>
    <dbReference type="NCBI Taxonomy" id="67342"/>
    <lineage>
        <taxon>Bacteria</taxon>
        <taxon>Bacillati</taxon>
        <taxon>Actinomycetota</taxon>
        <taxon>Actinomycetes</taxon>
        <taxon>Kitasatosporales</taxon>
        <taxon>Streptomycetaceae</taxon>
        <taxon>Streptomyces</taxon>
    </lineage>
</organism>
<evidence type="ECO:0008006" key="5">
    <source>
        <dbReference type="Google" id="ProtNLM"/>
    </source>
</evidence>
<reference evidence="3 4" key="1">
    <citation type="journal article" date="2019" name="Int. J. Syst. Evol. Microbiol.">
        <title>The Global Catalogue of Microorganisms (GCM) 10K type strain sequencing project: providing services to taxonomists for standard genome sequencing and annotation.</title>
        <authorList>
            <consortium name="The Broad Institute Genomics Platform"/>
            <consortium name="The Broad Institute Genome Sequencing Center for Infectious Disease"/>
            <person name="Wu L."/>
            <person name="Ma J."/>
        </authorList>
    </citation>
    <scope>NUCLEOTIDE SEQUENCE [LARGE SCALE GENOMIC DNA]</scope>
    <source>
        <strain evidence="3 4">JCM 4505</strain>
    </source>
</reference>
<feature type="domain" description="Conserved hypothetical protein CHP02679 N terminus" evidence="2">
    <location>
        <begin position="43"/>
        <end position="249"/>
    </location>
</feature>
<dbReference type="InterPro" id="IPR024466">
    <property type="entry name" value="CHP02679_N"/>
</dbReference>
<dbReference type="EMBL" id="BAAABV010000024">
    <property type="protein sequence ID" value="GAA0311732.1"/>
    <property type="molecule type" value="Genomic_DNA"/>
</dbReference>
<evidence type="ECO:0000259" key="2">
    <source>
        <dbReference type="Pfam" id="PF11796"/>
    </source>
</evidence>